<evidence type="ECO:0000256" key="1">
    <source>
        <dbReference type="SAM" id="MobiDB-lite"/>
    </source>
</evidence>
<keyword evidence="3" id="KW-1185">Reference proteome</keyword>
<comment type="caution">
    <text evidence="2">The sequence shown here is derived from an EMBL/GenBank/DDBJ whole genome shotgun (WGS) entry which is preliminary data.</text>
</comment>
<reference evidence="2 3" key="1">
    <citation type="journal article" date="2017" name="Mycologia">
        <title>Bifiguratus adelaidae, gen. et sp. nov., a new member of Mucoromycotina in endophytic and soil-dwelling habitats.</title>
        <authorList>
            <person name="Torres-Cruz T.J."/>
            <person name="Billingsley Tobias T.L."/>
            <person name="Almatruk M."/>
            <person name="Hesse C."/>
            <person name="Kuske C.R."/>
            <person name="Desiro A."/>
            <person name="Benucci G.M."/>
            <person name="Bonito G."/>
            <person name="Stajich J.E."/>
            <person name="Dunlap C."/>
            <person name="Arnold A.E."/>
            <person name="Porras-Alfaro A."/>
        </authorList>
    </citation>
    <scope>NUCLEOTIDE SEQUENCE [LARGE SCALE GENOMIC DNA]</scope>
    <source>
        <strain evidence="2 3">AZ0501</strain>
    </source>
</reference>
<protein>
    <submittedName>
        <fullName evidence="2">Uncharacterized protein</fullName>
    </submittedName>
</protein>
<evidence type="ECO:0000313" key="2">
    <source>
        <dbReference type="EMBL" id="OZJ04989.1"/>
    </source>
</evidence>
<evidence type="ECO:0000313" key="3">
    <source>
        <dbReference type="Proteomes" id="UP000242875"/>
    </source>
</evidence>
<sequence>MEPHTGREPYILKSTGRDLTQLFEQYRAQDMPGSQYIIDWDHEDEGFLATLSPEERNELRPTWKDTDGADKA</sequence>
<gene>
    <name evidence="2" type="ORF">BZG36_01743</name>
</gene>
<dbReference type="EMBL" id="MVBO01000025">
    <property type="protein sequence ID" value="OZJ04989.1"/>
    <property type="molecule type" value="Genomic_DNA"/>
</dbReference>
<name>A0A261Y304_9FUNG</name>
<accession>A0A261Y304</accession>
<dbReference type="AlphaFoldDB" id="A0A261Y304"/>
<proteinExistence type="predicted"/>
<organism evidence="2 3">
    <name type="scientific">Bifiguratus adelaidae</name>
    <dbReference type="NCBI Taxonomy" id="1938954"/>
    <lineage>
        <taxon>Eukaryota</taxon>
        <taxon>Fungi</taxon>
        <taxon>Fungi incertae sedis</taxon>
        <taxon>Mucoromycota</taxon>
        <taxon>Mucoromycotina</taxon>
        <taxon>Endogonomycetes</taxon>
        <taxon>Endogonales</taxon>
        <taxon>Endogonales incertae sedis</taxon>
        <taxon>Bifiguratus</taxon>
    </lineage>
</organism>
<feature type="region of interest" description="Disordered" evidence="1">
    <location>
        <begin position="53"/>
        <end position="72"/>
    </location>
</feature>
<dbReference type="Proteomes" id="UP000242875">
    <property type="component" value="Unassembled WGS sequence"/>
</dbReference>